<dbReference type="InterPro" id="IPR036849">
    <property type="entry name" value="Enolase-like_C_sf"/>
</dbReference>
<protein>
    <submittedName>
        <fullName evidence="3">Mandelate racemase/muconate lactonizing enzyme family protein</fullName>
    </submittedName>
</protein>
<dbReference type="InterPro" id="IPR013342">
    <property type="entry name" value="Mandelate_racemase_C"/>
</dbReference>
<dbReference type="SFLD" id="SFLDG00179">
    <property type="entry name" value="mandelate_racemase"/>
    <property type="match status" value="1"/>
</dbReference>
<dbReference type="OrthoDB" id="5290054at2"/>
<dbReference type="Gene3D" id="3.30.390.10">
    <property type="entry name" value="Enolase-like, N-terminal domain"/>
    <property type="match status" value="1"/>
</dbReference>
<reference evidence="3 4" key="1">
    <citation type="submission" date="2019-06" db="EMBL/GenBank/DDBJ databases">
        <title>New taxonomy in bacterial strain CC-CFT640, isolated from vineyard.</title>
        <authorList>
            <person name="Lin S.-Y."/>
            <person name="Tsai C.-F."/>
            <person name="Young C.-C."/>
        </authorList>
    </citation>
    <scope>NUCLEOTIDE SEQUENCE [LARGE SCALE GENOMIC DNA]</scope>
    <source>
        <strain evidence="3 4">CC-CFT640</strain>
    </source>
</reference>
<dbReference type="Proteomes" id="UP000321638">
    <property type="component" value="Unassembled WGS sequence"/>
</dbReference>
<dbReference type="SUPFAM" id="SSF54826">
    <property type="entry name" value="Enolase N-terminal domain-like"/>
    <property type="match status" value="1"/>
</dbReference>
<dbReference type="GO" id="GO:0016829">
    <property type="term" value="F:lyase activity"/>
    <property type="evidence" value="ECO:0007669"/>
    <property type="project" value="UniProtKB-KW"/>
</dbReference>
<dbReference type="AlphaFoldDB" id="A0A5C8PG46"/>
<gene>
    <name evidence="3" type="ORF">FHP25_26135</name>
</gene>
<evidence type="ECO:0000256" key="1">
    <source>
        <dbReference type="ARBA" id="ARBA00023239"/>
    </source>
</evidence>
<dbReference type="SMART" id="SM00922">
    <property type="entry name" value="MR_MLE"/>
    <property type="match status" value="1"/>
</dbReference>
<dbReference type="InterPro" id="IPR018110">
    <property type="entry name" value="Mandel_Rmase/mucon_lact_enz_CS"/>
</dbReference>
<sequence>MKITRVESILLAIPFEDHGGIWRGSGDRKAFQTLMVRIDTDQGLSGWGEVFTKNGELALKALFDTHVAPVLLGRDATQISAIKRELERLHHNFGRVGVMAFCVSAVDLALWDILGQAAGLPLYRLLGGAGRNEIPLYASLTRYGEPRAAADTVERAVREGYGAVKLHEVLVETVPAARAAAGREIALMLDTNCPWSLAEARCNARRLEPYDLMWLEEPTWPPENMHALAALRRSTTIPIAAGENAGSLADYRVMLEAGAVDFVQPDIAKAHGLSEALKIAALAEAHDVQFMPHCFMIGPGYVHTLHLAAALEVPLLERYYVELAAEPMGAAVTPANGRVSVPQGPGLGCVPDPYAVRLYRVG</sequence>
<dbReference type="InterPro" id="IPR013341">
    <property type="entry name" value="Mandelate_racemase_N_dom"/>
</dbReference>
<dbReference type="GO" id="GO:0009063">
    <property type="term" value="P:amino acid catabolic process"/>
    <property type="evidence" value="ECO:0007669"/>
    <property type="project" value="InterPro"/>
</dbReference>
<dbReference type="PANTHER" id="PTHR48080:SF2">
    <property type="entry name" value="D-GALACTONATE DEHYDRATASE"/>
    <property type="match status" value="1"/>
</dbReference>
<evidence type="ECO:0000313" key="3">
    <source>
        <dbReference type="EMBL" id="TXL72312.1"/>
    </source>
</evidence>
<keyword evidence="1" id="KW-0456">Lyase</keyword>
<dbReference type="Pfam" id="PF02746">
    <property type="entry name" value="MR_MLE_N"/>
    <property type="match status" value="1"/>
</dbReference>
<dbReference type="InterPro" id="IPR029065">
    <property type="entry name" value="Enolase_C-like"/>
</dbReference>
<keyword evidence="4" id="KW-1185">Reference proteome</keyword>
<dbReference type="EMBL" id="VDUZ01000034">
    <property type="protein sequence ID" value="TXL72312.1"/>
    <property type="molecule type" value="Genomic_DNA"/>
</dbReference>
<dbReference type="SFLD" id="SFLDS00001">
    <property type="entry name" value="Enolase"/>
    <property type="match status" value="1"/>
</dbReference>
<organism evidence="3 4">
    <name type="scientific">Vineibacter terrae</name>
    <dbReference type="NCBI Taxonomy" id="2586908"/>
    <lineage>
        <taxon>Bacteria</taxon>
        <taxon>Pseudomonadati</taxon>
        <taxon>Pseudomonadota</taxon>
        <taxon>Alphaproteobacteria</taxon>
        <taxon>Hyphomicrobiales</taxon>
        <taxon>Vineibacter</taxon>
    </lineage>
</organism>
<dbReference type="PANTHER" id="PTHR48080">
    <property type="entry name" value="D-GALACTONATE DEHYDRATASE-RELATED"/>
    <property type="match status" value="1"/>
</dbReference>
<dbReference type="CDD" id="cd03316">
    <property type="entry name" value="MR_like"/>
    <property type="match status" value="1"/>
</dbReference>
<feature type="domain" description="Mandelate racemase/muconate lactonizing enzyme C-terminal" evidence="2">
    <location>
        <begin position="146"/>
        <end position="238"/>
    </location>
</feature>
<name>A0A5C8PG46_9HYPH</name>
<comment type="caution">
    <text evidence="3">The sequence shown here is derived from an EMBL/GenBank/DDBJ whole genome shotgun (WGS) entry which is preliminary data.</text>
</comment>
<dbReference type="PROSITE" id="PS00909">
    <property type="entry name" value="MR_MLE_2"/>
    <property type="match status" value="1"/>
</dbReference>
<evidence type="ECO:0000313" key="4">
    <source>
        <dbReference type="Proteomes" id="UP000321638"/>
    </source>
</evidence>
<accession>A0A5C8PG46</accession>
<dbReference type="Pfam" id="PF13378">
    <property type="entry name" value="MR_MLE_C"/>
    <property type="match status" value="1"/>
</dbReference>
<dbReference type="Gene3D" id="3.20.20.120">
    <property type="entry name" value="Enolase-like C-terminal domain"/>
    <property type="match status" value="1"/>
</dbReference>
<dbReference type="InterPro" id="IPR029017">
    <property type="entry name" value="Enolase-like_N"/>
</dbReference>
<dbReference type="GO" id="GO:0000287">
    <property type="term" value="F:magnesium ion binding"/>
    <property type="evidence" value="ECO:0007669"/>
    <property type="project" value="UniProtKB-ARBA"/>
</dbReference>
<dbReference type="InterPro" id="IPR034593">
    <property type="entry name" value="DgoD-like"/>
</dbReference>
<evidence type="ECO:0000259" key="2">
    <source>
        <dbReference type="SMART" id="SM00922"/>
    </source>
</evidence>
<dbReference type="RefSeq" id="WP_147849934.1">
    <property type="nucleotide sequence ID" value="NZ_VDUZ01000034.1"/>
</dbReference>
<proteinExistence type="predicted"/>
<dbReference type="SUPFAM" id="SSF51604">
    <property type="entry name" value="Enolase C-terminal domain-like"/>
    <property type="match status" value="1"/>
</dbReference>